<dbReference type="GO" id="GO:0004674">
    <property type="term" value="F:protein serine/threonine kinase activity"/>
    <property type="evidence" value="ECO:0007669"/>
    <property type="project" value="TreeGrafter"/>
</dbReference>
<dbReference type="EMBL" id="JAACJN010000015">
    <property type="protein sequence ID" value="KAF5390464.1"/>
    <property type="molecule type" value="Genomic_DNA"/>
</dbReference>
<sequence>MTETSVLVKLDEVEEWWAARHDLLKEHGYLMRPRYRPGWKASFVGVLEAMDCEDGQYFHNGLIMDAMRISDSYMVALKRMEAPVVNGKRSISTEERITLLFSNDEHMSNPQNHCVRVLEVINIPGADENIVVMPWMRTPNNPQFRTIGEGLQFVKEMFEGLHYMHRNNVAHRDCSINNMLMDANEMYPGGWHPLKPARSYNWKKKVGRHYSRTRCPPSYYLIDFGFSKIYDPSKPRPPSEAIRSGGTEPPEADEFCDPFATDVFQLGTMIRLHIFEGRPRFNQIGLQGFEFLQPLVNDMIQDDPSKRPSMDEVISRFSELIRELPWYKLRSRAAKNDELELLKPFRALKHLVWTCNMILRRRPAVPSRSPVQL</sequence>
<organism evidence="2 3">
    <name type="scientific">Collybiopsis confluens</name>
    <dbReference type="NCBI Taxonomy" id="2823264"/>
    <lineage>
        <taxon>Eukaryota</taxon>
        <taxon>Fungi</taxon>
        <taxon>Dikarya</taxon>
        <taxon>Basidiomycota</taxon>
        <taxon>Agaricomycotina</taxon>
        <taxon>Agaricomycetes</taxon>
        <taxon>Agaricomycetidae</taxon>
        <taxon>Agaricales</taxon>
        <taxon>Marasmiineae</taxon>
        <taxon>Omphalotaceae</taxon>
        <taxon>Collybiopsis</taxon>
    </lineage>
</organism>
<dbReference type="AlphaFoldDB" id="A0A8H5HVN5"/>
<feature type="domain" description="Protein kinase" evidence="1">
    <location>
        <begin position="1"/>
        <end position="346"/>
    </location>
</feature>
<dbReference type="OrthoDB" id="5987198at2759"/>
<keyword evidence="3" id="KW-1185">Reference proteome</keyword>
<name>A0A8H5HVN5_9AGAR</name>
<dbReference type="Proteomes" id="UP000518752">
    <property type="component" value="Unassembled WGS sequence"/>
</dbReference>
<dbReference type="SMART" id="SM00220">
    <property type="entry name" value="S_TKc"/>
    <property type="match status" value="1"/>
</dbReference>
<dbReference type="PANTHER" id="PTHR44167:SF24">
    <property type="entry name" value="SERINE_THREONINE-PROTEIN KINASE CHK2"/>
    <property type="match status" value="1"/>
</dbReference>
<dbReference type="InterPro" id="IPR000719">
    <property type="entry name" value="Prot_kinase_dom"/>
</dbReference>
<dbReference type="GO" id="GO:0044773">
    <property type="term" value="P:mitotic DNA damage checkpoint signaling"/>
    <property type="evidence" value="ECO:0007669"/>
    <property type="project" value="TreeGrafter"/>
</dbReference>
<evidence type="ECO:0000313" key="2">
    <source>
        <dbReference type="EMBL" id="KAF5390464.1"/>
    </source>
</evidence>
<dbReference type="Gene3D" id="1.10.510.10">
    <property type="entry name" value="Transferase(Phosphotransferase) domain 1"/>
    <property type="match status" value="1"/>
</dbReference>
<proteinExistence type="predicted"/>
<dbReference type="GO" id="GO:0005524">
    <property type="term" value="F:ATP binding"/>
    <property type="evidence" value="ECO:0007669"/>
    <property type="project" value="InterPro"/>
</dbReference>
<reference evidence="2 3" key="1">
    <citation type="journal article" date="2020" name="ISME J.">
        <title>Uncovering the hidden diversity of litter-decomposition mechanisms in mushroom-forming fungi.</title>
        <authorList>
            <person name="Floudas D."/>
            <person name="Bentzer J."/>
            <person name="Ahren D."/>
            <person name="Johansson T."/>
            <person name="Persson P."/>
            <person name="Tunlid A."/>
        </authorList>
    </citation>
    <scope>NUCLEOTIDE SEQUENCE [LARGE SCALE GENOMIC DNA]</scope>
    <source>
        <strain evidence="2 3">CBS 406.79</strain>
    </source>
</reference>
<evidence type="ECO:0000259" key="1">
    <source>
        <dbReference type="PROSITE" id="PS50011"/>
    </source>
</evidence>
<gene>
    <name evidence="2" type="ORF">D9757_005254</name>
</gene>
<dbReference type="PANTHER" id="PTHR44167">
    <property type="entry name" value="OVARIAN-SPECIFIC SERINE/THREONINE-PROTEIN KINASE LOK-RELATED"/>
    <property type="match status" value="1"/>
</dbReference>
<dbReference type="GO" id="GO:0005634">
    <property type="term" value="C:nucleus"/>
    <property type="evidence" value="ECO:0007669"/>
    <property type="project" value="TreeGrafter"/>
</dbReference>
<dbReference type="InterPro" id="IPR011009">
    <property type="entry name" value="Kinase-like_dom_sf"/>
</dbReference>
<protein>
    <recommendedName>
        <fullName evidence="1">Protein kinase domain-containing protein</fullName>
    </recommendedName>
</protein>
<accession>A0A8H5HVN5</accession>
<dbReference type="SUPFAM" id="SSF56112">
    <property type="entry name" value="Protein kinase-like (PK-like)"/>
    <property type="match status" value="1"/>
</dbReference>
<comment type="caution">
    <text evidence="2">The sequence shown here is derived from an EMBL/GenBank/DDBJ whole genome shotgun (WGS) entry which is preliminary data.</text>
</comment>
<evidence type="ECO:0000313" key="3">
    <source>
        <dbReference type="Proteomes" id="UP000518752"/>
    </source>
</evidence>
<dbReference type="PROSITE" id="PS50011">
    <property type="entry name" value="PROTEIN_KINASE_DOM"/>
    <property type="match status" value="1"/>
</dbReference>